<dbReference type="EMBL" id="JBJUIK010000006">
    <property type="protein sequence ID" value="KAL3526190.1"/>
    <property type="molecule type" value="Genomic_DNA"/>
</dbReference>
<protein>
    <submittedName>
        <fullName evidence="1">Uncharacterized protein</fullName>
    </submittedName>
</protein>
<keyword evidence="2" id="KW-1185">Reference proteome</keyword>
<accession>A0ABD3A362</accession>
<proteinExistence type="predicted"/>
<gene>
    <name evidence="1" type="ORF">ACH5RR_014562</name>
</gene>
<reference evidence="1 2" key="1">
    <citation type="submission" date="2024-11" db="EMBL/GenBank/DDBJ databases">
        <title>A near-complete genome assembly of Cinchona calisaya.</title>
        <authorList>
            <person name="Lian D.C."/>
            <person name="Zhao X.W."/>
            <person name="Wei L."/>
        </authorList>
    </citation>
    <scope>NUCLEOTIDE SEQUENCE [LARGE SCALE GENOMIC DNA]</scope>
    <source>
        <tissue evidence="1">Nenye</tissue>
    </source>
</reference>
<dbReference type="Proteomes" id="UP001630127">
    <property type="component" value="Unassembled WGS sequence"/>
</dbReference>
<sequence length="108" mass="12595">MDEYGEATCLEVAKLYCPALPWKLKQKSRRQQHEQHHRYHYRPPIRHAASQPAPNLDLAKILIQDFWFGGLINNNDAQDRKIYNPKKKIIIRGFVIIDEALDGIGFIV</sequence>
<comment type="caution">
    <text evidence="1">The sequence shown here is derived from an EMBL/GenBank/DDBJ whole genome shotgun (WGS) entry which is preliminary data.</text>
</comment>
<name>A0ABD3A362_9GENT</name>
<organism evidence="1 2">
    <name type="scientific">Cinchona calisaya</name>
    <dbReference type="NCBI Taxonomy" id="153742"/>
    <lineage>
        <taxon>Eukaryota</taxon>
        <taxon>Viridiplantae</taxon>
        <taxon>Streptophyta</taxon>
        <taxon>Embryophyta</taxon>
        <taxon>Tracheophyta</taxon>
        <taxon>Spermatophyta</taxon>
        <taxon>Magnoliopsida</taxon>
        <taxon>eudicotyledons</taxon>
        <taxon>Gunneridae</taxon>
        <taxon>Pentapetalae</taxon>
        <taxon>asterids</taxon>
        <taxon>lamiids</taxon>
        <taxon>Gentianales</taxon>
        <taxon>Rubiaceae</taxon>
        <taxon>Cinchonoideae</taxon>
        <taxon>Cinchoneae</taxon>
        <taxon>Cinchona</taxon>
    </lineage>
</organism>
<dbReference type="AlphaFoldDB" id="A0ABD3A362"/>
<evidence type="ECO:0000313" key="2">
    <source>
        <dbReference type="Proteomes" id="UP001630127"/>
    </source>
</evidence>
<evidence type="ECO:0000313" key="1">
    <source>
        <dbReference type="EMBL" id="KAL3526190.1"/>
    </source>
</evidence>